<dbReference type="AlphaFoldDB" id="A0A4Z2ENX7"/>
<name>A0A4Z2ENX7_9TELE</name>
<reference evidence="1 2" key="1">
    <citation type="submission" date="2019-03" db="EMBL/GenBank/DDBJ databases">
        <title>First draft genome of Liparis tanakae, snailfish: a comprehensive survey of snailfish specific genes.</title>
        <authorList>
            <person name="Kim W."/>
            <person name="Song I."/>
            <person name="Jeong J.-H."/>
            <person name="Kim D."/>
            <person name="Kim S."/>
            <person name="Ryu S."/>
            <person name="Song J.Y."/>
            <person name="Lee S.K."/>
        </authorList>
    </citation>
    <scope>NUCLEOTIDE SEQUENCE [LARGE SCALE GENOMIC DNA]</scope>
    <source>
        <tissue evidence="1">Muscle</tissue>
    </source>
</reference>
<organism evidence="1 2">
    <name type="scientific">Liparis tanakae</name>
    <name type="common">Tanaka's snailfish</name>
    <dbReference type="NCBI Taxonomy" id="230148"/>
    <lineage>
        <taxon>Eukaryota</taxon>
        <taxon>Metazoa</taxon>
        <taxon>Chordata</taxon>
        <taxon>Craniata</taxon>
        <taxon>Vertebrata</taxon>
        <taxon>Euteleostomi</taxon>
        <taxon>Actinopterygii</taxon>
        <taxon>Neopterygii</taxon>
        <taxon>Teleostei</taxon>
        <taxon>Neoteleostei</taxon>
        <taxon>Acanthomorphata</taxon>
        <taxon>Eupercaria</taxon>
        <taxon>Perciformes</taxon>
        <taxon>Cottioidei</taxon>
        <taxon>Cottales</taxon>
        <taxon>Liparidae</taxon>
        <taxon>Liparis</taxon>
    </lineage>
</organism>
<proteinExistence type="predicted"/>
<keyword evidence="2" id="KW-1185">Reference proteome</keyword>
<dbReference type="Proteomes" id="UP000314294">
    <property type="component" value="Unassembled WGS sequence"/>
</dbReference>
<evidence type="ECO:0000313" key="1">
    <source>
        <dbReference type="EMBL" id="TNN30459.1"/>
    </source>
</evidence>
<gene>
    <name evidence="1" type="ORF">EYF80_059388</name>
</gene>
<sequence length="293" mass="30704">MSLQHGVQLVRQVVKHVADVVQNVPRRHHGAAAAANAVDQKRALPGRYEGVEDEGRYEGVEAEGRYEGVEVEGRYEGVEAEGRYEGVEAEGRYEETGAEGRYEETGAEGRYEGVEAGGAGAANTTLWTSRRFRPLGDNQEPTLRNTFPGLCDSSSLGALSSLVRGCAFSLLGDAASSGVDASLGLCRLFTVSDSFRLNSGSSGLLGVLASASAWGETAAALGRCLIVRFPSSANGRRPPEPCFGDAAALLDILSPLSSREPCEPPPLSLAASASVLSLPVLLRPATPRAGTCL</sequence>
<evidence type="ECO:0000313" key="2">
    <source>
        <dbReference type="Proteomes" id="UP000314294"/>
    </source>
</evidence>
<protein>
    <submittedName>
        <fullName evidence="1">Uncharacterized protein</fullName>
    </submittedName>
</protein>
<accession>A0A4Z2ENX7</accession>
<comment type="caution">
    <text evidence="1">The sequence shown here is derived from an EMBL/GenBank/DDBJ whole genome shotgun (WGS) entry which is preliminary data.</text>
</comment>
<dbReference type="EMBL" id="SRLO01004466">
    <property type="protein sequence ID" value="TNN30459.1"/>
    <property type="molecule type" value="Genomic_DNA"/>
</dbReference>